<evidence type="ECO:0000313" key="2">
    <source>
        <dbReference type="EMBL" id="WIW69866.1"/>
    </source>
</evidence>
<evidence type="ECO:0000256" key="1">
    <source>
        <dbReference type="SAM" id="MobiDB-lite"/>
    </source>
</evidence>
<dbReference type="InterPro" id="IPR007499">
    <property type="entry name" value="ERF_bacteria_virus"/>
</dbReference>
<keyword evidence="3" id="KW-1185">Reference proteome</keyword>
<feature type="region of interest" description="Disordered" evidence="1">
    <location>
        <begin position="131"/>
        <end position="155"/>
    </location>
</feature>
<dbReference type="Pfam" id="PF04404">
    <property type="entry name" value="ERF"/>
    <property type="match status" value="1"/>
</dbReference>
<accession>A0A9Y2AH37</accession>
<dbReference type="KEGG" id="sgbi:P3F81_08030"/>
<proteinExistence type="predicted"/>
<gene>
    <name evidence="2" type="ORF">P3F81_08030</name>
</gene>
<reference evidence="2" key="1">
    <citation type="submission" date="2023-03" db="EMBL/GenBank/DDBJ databases">
        <title>Selenobaculum gbiensis gen. nov. sp. nov., a new bacterium isolated from the gut microbiota of IBD patient.</title>
        <authorList>
            <person name="Yeo S."/>
            <person name="Park H."/>
            <person name="Huh C.S."/>
        </authorList>
    </citation>
    <scope>NUCLEOTIDE SEQUENCE</scope>
    <source>
        <strain evidence="2">ICN-92133</strain>
    </source>
</reference>
<dbReference type="Proteomes" id="UP001243623">
    <property type="component" value="Chromosome"/>
</dbReference>
<dbReference type="AlphaFoldDB" id="A0A9Y2AH37"/>
<name>A0A9Y2AH37_9FIRM</name>
<dbReference type="RefSeq" id="WP_147669818.1">
    <property type="nucleotide sequence ID" value="NZ_CP120678.1"/>
</dbReference>
<dbReference type="EMBL" id="CP120678">
    <property type="protein sequence ID" value="WIW69866.1"/>
    <property type="molecule type" value="Genomic_DNA"/>
</dbReference>
<organism evidence="2 3">
    <name type="scientific">Selenobaculum gibii</name>
    <dbReference type="NCBI Taxonomy" id="3054208"/>
    <lineage>
        <taxon>Bacteria</taxon>
        <taxon>Bacillati</taxon>
        <taxon>Bacillota</taxon>
        <taxon>Negativicutes</taxon>
        <taxon>Selenomonadales</taxon>
        <taxon>Selenomonadaceae</taxon>
        <taxon>Selenobaculum</taxon>
    </lineage>
</organism>
<sequence>MQKIAKKLVEIMKEVSYIEKKGRNSFHNYSYATSADVLEKINQALVKHNLCSIVLTELLRMDEVTTAKGSIEHLVTVKVDVMLVDGDSGETVSFIGLGSGQDSGDKAIMKAQTAGIKYAYMMSFAIATGDDPEADSGTDESNVIHEENKGKSAKNKATTNNVVANEYLCKKCKDELTEKVYKYSLSKHGVPLCMKCQKLNNGSNVA</sequence>
<protein>
    <submittedName>
        <fullName evidence="2">ERF family protein</fullName>
    </submittedName>
</protein>
<evidence type="ECO:0000313" key="3">
    <source>
        <dbReference type="Proteomes" id="UP001243623"/>
    </source>
</evidence>